<dbReference type="Pfam" id="PF05163">
    <property type="entry name" value="DinB"/>
    <property type="match status" value="1"/>
</dbReference>
<feature type="binding site" evidence="3">
    <location>
        <position position="39"/>
    </location>
    <ligand>
        <name>a divalent metal cation</name>
        <dbReference type="ChEBI" id="CHEBI:60240"/>
    </ligand>
</feature>
<dbReference type="PANTHER" id="PTHR37302:SF1">
    <property type="entry name" value="PROTEIN DINB"/>
    <property type="match status" value="1"/>
</dbReference>
<dbReference type="AlphaFoldDB" id="A0A1V6LV79"/>
<evidence type="ECO:0000256" key="2">
    <source>
        <dbReference type="ARBA" id="ARBA00022723"/>
    </source>
</evidence>
<organism evidence="4 5">
    <name type="scientific">Croceivirga radicis</name>
    <dbReference type="NCBI Taxonomy" id="1929488"/>
    <lineage>
        <taxon>Bacteria</taxon>
        <taxon>Pseudomonadati</taxon>
        <taxon>Bacteroidota</taxon>
        <taxon>Flavobacteriia</taxon>
        <taxon>Flavobacteriales</taxon>
        <taxon>Flavobacteriaceae</taxon>
        <taxon>Croceivirga</taxon>
    </lineage>
</organism>
<dbReference type="OrthoDB" id="9811413at2"/>
<keyword evidence="5" id="KW-1185">Reference proteome</keyword>
<dbReference type="GO" id="GO:0046872">
    <property type="term" value="F:metal ion binding"/>
    <property type="evidence" value="ECO:0007669"/>
    <property type="project" value="UniProtKB-KW"/>
</dbReference>
<name>A0A1V6LV79_9FLAO</name>
<protein>
    <submittedName>
        <fullName evidence="4">Damage-inducible protein DinB</fullName>
    </submittedName>
</protein>
<evidence type="ECO:0000256" key="3">
    <source>
        <dbReference type="PIRSR" id="PIRSR607837-1"/>
    </source>
</evidence>
<dbReference type="EMBL" id="MTBC01000001">
    <property type="protein sequence ID" value="OQD44084.1"/>
    <property type="molecule type" value="Genomic_DNA"/>
</dbReference>
<sequence length="147" mass="17718">MENLFNPLFDYNYQANKTLITQALENSNYPAKCVEWLSHILNAHHIWNKRIVEEEASYTVWQLHKKTDWEDLHYENQRETFEILRNVDDFTKRVSYTSSEGKSYSNEVKDILFHIVNHSTHHRGQIATELRKNNIAPKELDYIYFKR</sequence>
<comment type="caution">
    <text evidence="4">The sequence shown here is derived from an EMBL/GenBank/DDBJ whole genome shotgun (WGS) entry which is preliminary data.</text>
</comment>
<reference evidence="4 5" key="1">
    <citation type="submission" date="2016-12" db="EMBL/GenBank/DDBJ databases">
        <authorList>
            <person name="Song W.-J."/>
            <person name="Kurnit D.M."/>
        </authorList>
    </citation>
    <scope>NUCLEOTIDE SEQUENCE [LARGE SCALE GENOMIC DNA]</scope>
    <source>
        <strain evidence="4 5">HSG9</strain>
    </source>
</reference>
<dbReference type="Proteomes" id="UP000191680">
    <property type="component" value="Unassembled WGS sequence"/>
</dbReference>
<proteinExistence type="inferred from homology"/>
<feature type="binding site" evidence="3">
    <location>
        <position position="122"/>
    </location>
    <ligand>
        <name>a divalent metal cation</name>
        <dbReference type="ChEBI" id="CHEBI:60240"/>
    </ligand>
</feature>
<dbReference type="PANTHER" id="PTHR37302">
    <property type="entry name" value="SLR1116 PROTEIN"/>
    <property type="match status" value="1"/>
</dbReference>
<evidence type="ECO:0000256" key="1">
    <source>
        <dbReference type="ARBA" id="ARBA00008635"/>
    </source>
</evidence>
<dbReference type="SUPFAM" id="SSF109854">
    <property type="entry name" value="DinB/YfiT-like putative metalloenzymes"/>
    <property type="match status" value="1"/>
</dbReference>
<dbReference type="Gene3D" id="1.20.120.450">
    <property type="entry name" value="dinb family like domain"/>
    <property type="match status" value="1"/>
</dbReference>
<dbReference type="InterPro" id="IPR007837">
    <property type="entry name" value="DinB"/>
</dbReference>
<evidence type="ECO:0000313" key="5">
    <source>
        <dbReference type="Proteomes" id="UP000191680"/>
    </source>
</evidence>
<evidence type="ECO:0000313" key="4">
    <source>
        <dbReference type="EMBL" id="OQD44084.1"/>
    </source>
</evidence>
<keyword evidence="2 3" id="KW-0479">Metal-binding</keyword>
<gene>
    <name evidence="4" type="ORF">BUL40_00580</name>
</gene>
<comment type="similarity">
    <text evidence="1">Belongs to the DinB family.</text>
</comment>
<dbReference type="RefSeq" id="WP_080317657.1">
    <property type="nucleotide sequence ID" value="NZ_MTBC01000001.1"/>
</dbReference>
<dbReference type="InterPro" id="IPR034660">
    <property type="entry name" value="DinB/YfiT-like"/>
</dbReference>
<feature type="binding site" evidence="3">
    <location>
        <position position="118"/>
    </location>
    <ligand>
        <name>a divalent metal cation</name>
        <dbReference type="ChEBI" id="CHEBI:60240"/>
    </ligand>
</feature>
<accession>A0A1V6LV79</accession>